<evidence type="ECO:0000256" key="3">
    <source>
        <dbReference type="PROSITE-ProRule" id="PRU00023"/>
    </source>
</evidence>
<feature type="region of interest" description="Disordered" evidence="4">
    <location>
        <begin position="86"/>
        <end position="105"/>
    </location>
</feature>
<organism evidence="5 6">
    <name type="scientific">Trichoderma lentiforme</name>
    <dbReference type="NCBI Taxonomy" id="1567552"/>
    <lineage>
        <taxon>Eukaryota</taxon>
        <taxon>Fungi</taxon>
        <taxon>Dikarya</taxon>
        <taxon>Ascomycota</taxon>
        <taxon>Pezizomycotina</taxon>
        <taxon>Sordariomycetes</taxon>
        <taxon>Hypocreomycetidae</taxon>
        <taxon>Hypocreales</taxon>
        <taxon>Hypocreaceae</taxon>
        <taxon>Trichoderma</taxon>
    </lineage>
</organism>
<dbReference type="Gene3D" id="1.25.40.20">
    <property type="entry name" value="Ankyrin repeat-containing domain"/>
    <property type="match status" value="1"/>
</dbReference>
<evidence type="ECO:0000256" key="1">
    <source>
        <dbReference type="ARBA" id="ARBA00022737"/>
    </source>
</evidence>
<keyword evidence="1" id="KW-0677">Repeat</keyword>
<dbReference type="PANTHER" id="PTHR24171">
    <property type="entry name" value="ANKYRIN REPEAT DOMAIN-CONTAINING PROTEIN 39-RELATED"/>
    <property type="match status" value="1"/>
</dbReference>
<dbReference type="AlphaFoldDB" id="A0A9P5C9J6"/>
<evidence type="ECO:0008006" key="7">
    <source>
        <dbReference type="Google" id="ProtNLM"/>
    </source>
</evidence>
<sequence length="138" mass="15523">MPNIFEQLDPTLKYASMSLSAQESALRSFDIEKRLLDLVKDDDVDGVEAILKEKVHPYFKDELGVTPLDISSMRRNVKMSKLLLEYGGDQNPKDKSGSTPLPDAAEGGNVDIKELLENYIEREALAFFMLFVIVSILQ</sequence>
<accession>A0A9P5C9J6</accession>
<gene>
    <name evidence="5" type="ORF">CFAM422_008529</name>
</gene>
<dbReference type="Proteomes" id="UP000801864">
    <property type="component" value="Unassembled WGS sequence"/>
</dbReference>
<reference evidence="5 6" key="1">
    <citation type="submission" date="2018-06" db="EMBL/GenBank/DDBJ databases">
        <title>Genome analysis of cellulolytic fungus Trichoderma lentiforme CFAM-422.</title>
        <authorList>
            <person name="Steindorff A.S."/>
            <person name="Formighieri E.F."/>
            <person name="Midorikawa G.E.O."/>
            <person name="Tamietti M.S."/>
            <person name="Ramos E.Z."/>
            <person name="Silva A.S."/>
            <person name="Bon E.P.S."/>
            <person name="Mendes T.D."/>
            <person name="Damaso M.C.T."/>
            <person name="Favaro L.C.L."/>
        </authorList>
    </citation>
    <scope>NUCLEOTIDE SEQUENCE [LARGE SCALE GENOMIC DNA]</scope>
    <source>
        <strain evidence="5 6">CFAM-422</strain>
    </source>
</reference>
<feature type="repeat" description="ANK" evidence="3">
    <location>
        <begin position="63"/>
        <end position="95"/>
    </location>
</feature>
<comment type="caution">
    <text evidence="5">The sequence shown here is derived from an EMBL/GenBank/DDBJ whole genome shotgun (WGS) entry which is preliminary data.</text>
</comment>
<name>A0A9P5C9J6_9HYPO</name>
<dbReference type="InterPro" id="IPR036770">
    <property type="entry name" value="Ankyrin_rpt-contain_sf"/>
</dbReference>
<proteinExistence type="predicted"/>
<dbReference type="EMBL" id="QLNT01000015">
    <property type="protein sequence ID" value="KAF3067529.1"/>
    <property type="molecule type" value="Genomic_DNA"/>
</dbReference>
<protein>
    <recommendedName>
        <fullName evidence="7">Ankyrin repeat protein</fullName>
    </recommendedName>
</protein>
<dbReference type="SUPFAM" id="SSF48403">
    <property type="entry name" value="Ankyrin repeat"/>
    <property type="match status" value="1"/>
</dbReference>
<dbReference type="PROSITE" id="PS50088">
    <property type="entry name" value="ANK_REPEAT"/>
    <property type="match status" value="1"/>
</dbReference>
<dbReference type="PROSITE" id="PS50297">
    <property type="entry name" value="ANK_REP_REGION"/>
    <property type="match status" value="1"/>
</dbReference>
<dbReference type="Pfam" id="PF12796">
    <property type="entry name" value="Ank_2"/>
    <property type="match status" value="1"/>
</dbReference>
<keyword evidence="6" id="KW-1185">Reference proteome</keyword>
<dbReference type="InterPro" id="IPR002110">
    <property type="entry name" value="Ankyrin_rpt"/>
</dbReference>
<evidence type="ECO:0000313" key="5">
    <source>
        <dbReference type="EMBL" id="KAF3067529.1"/>
    </source>
</evidence>
<evidence type="ECO:0000256" key="2">
    <source>
        <dbReference type="ARBA" id="ARBA00023043"/>
    </source>
</evidence>
<evidence type="ECO:0000313" key="6">
    <source>
        <dbReference type="Proteomes" id="UP000801864"/>
    </source>
</evidence>
<evidence type="ECO:0000256" key="4">
    <source>
        <dbReference type="SAM" id="MobiDB-lite"/>
    </source>
</evidence>
<keyword evidence="2 3" id="KW-0040">ANK repeat</keyword>